<dbReference type="Gene3D" id="3.40.50.1820">
    <property type="entry name" value="alpha/beta hydrolase"/>
    <property type="match status" value="1"/>
</dbReference>
<dbReference type="Pfam" id="PF07859">
    <property type="entry name" value="Abhydrolase_3"/>
    <property type="match status" value="1"/>
</dbReference>
<accession>A0A6L9XVC1</accession>
<dbReference type="InterPro" id="IPR029058">
    <property type="entry name" value="AB_hydrolase_fold"/>
</dbReference>
<evidence type="ECO:0000256" key="1">
    <source>
        <dbReference type="ARBA" id="ARBA00022801"/>
    </source>
</evidence>
<dbReference type="PANTHER" id="PTHR48081">
    <property type="entry name" value="AB HYDROLASE SUPERFAMILY PROTEIN C4A8.06C"/>
    <property type="match status" value="1"/>
</dbReference>
<dbReference type="RefSeq" id="WP_163288585.1">
    <property type="nucleotide sequence ID" value="NZ_JAAGWY010000001.1"/>
</dbReference>
<protein>
    <submittedName>
        <fullName evidence="3">Alpha/beta hydrolase</fullName>
    </submittedName>
</protein>
<dbReference type="SUPFAM" id="SSF53474">
    <property type="entry name" value="alpha/beta-Hydrolases"/>
    <property type="match status" value="1"/>
</dbReference>
<keyword evidence="1 3" id="KW-0378">Hydrolase</keyword>
<evidence type="ECO:0000313" key="4">
    <source>
        <dbReference type="Proteomes" id="UP000474967"/>
    </source>
</evidence>
<name>A0A6L9XVC1_9MICO</name>
<evidence type="ECO:0000259" key="2">
    <source>
        <dbReference type="Pfam" id="PF07859"/>
    </source>
</evidence>
<dbReference type="AlphaFoldDB" id="A0A6L9XVC1"/>
<comment type="caution">
    <text evidence="3">The sequence shown here is derived from an EMBL/GenBank/DDBJ whole genome shotgun (WGS) entry which is preliminary data.</text>
</comment>
<dbReference type="Proteomes" id="UP000474967">
    <property type="component" value="Unassembled WGS sequence"/>
</dbReference>
<dbReference type="InterPro" id="IPR013094">
    <property type="entry name" value="AB_hydrolase_3"/>
</dbReference>
<evidence type="ECO:0000313" key="3">
    <source>
        <dbReference type="EMBL" id="NEN05359.1"/>
    </source>
</evidence>
<keyword evidence="4" id="KW-1185">Reference proteome</keyword>
<proteinExistence type="predicted"/>
<dbReference type="InterPro" id="IPR050300">
    <property type="entry name" value="GDXG_lipolytic_enzyme"/>
</dbReference>
<organism evidence="3 4">
    <name type="scientific">Leifsonia tongyongensis</name>
    <dbReference type="NCBI Taxonomy" id="1268043"/>
    <lineage>
        <taxon>Bacteria</taxon>
        <taxon>Bacillati</taxon>
        <taxon>Actinomycetota</taxon>
        <taxon>Actinomycetes</taxon>
        <taxon>Micrococcales</taxon>
        <taxon>Microbacteriaceae</taxon>
        <taxon>Leifsonia</taxon>
    </lineage>
</organism>
<dbReference type="GO" id="GO:0016787">
    <property type="term" value="F:hydrolase activity"/>
    <property type="evidence" value="ECO:0007669"/>
    <property type="project" value="UniProtKB-KW"/>
</dbReference>
<dbReference type="EMBL" id="JAAGWY010000001">
    <property type="protein sequence ID" value="NEN05359.1"/>
    <property type="molecule type" value="Genomic_DNA"/>
</dbReference>
<reference evidence="3 4" key="1">
    <citation type="journal article" date="2014" name="J. Microbiol.">
        <title>Diaminobutyricibacter tongyongensis gen. nov., sp. nov. and Homoserinibacter gongjuensis gen. nov., sp. nov. belong to the family Microbacteriaceae.</title>
        <authorList>
            <person name="Kim S.J."/>
            <person name="Ahn J.H."/>
            <person name="Weon H.Y."/>
            <person name="Hamada M."/>
            <person name="Suzuki K."/>
            <person name="Kwon S.W."/>
        </authorList>
    </citation>
    <scope>NUCLEOTIDE SEQUENCE [LARGE SCALE GENOMIC DNA]</scope>
    <source>
        <strain evidence="3 4">NBRC 108724</strain>
    </source>
</reference>
<feature type="domain" description="Alpha/beta hydrolase fold-3" evidence="2">
    <location>
        <begin position="78"/>
        <end position="283"/>
    </location>
</feature>
<gene>
    <name evidence="3" type="ORF">G3T36_05690</name>
</gene>
<dbReference type="PANTHER" id="PTHR48081:SF8">
    <property type="entry name" value="ALPHA_BETA HYDROLASE FOLD-3 DOMAIN-CONTAINING PROTEIN-RELATED"/>
    <property type="match status" value="1"/>
</dbReference>
<sequence length="309" mass="32595">MSHRPSTDEAQPDYSQLESIGPLTADNIAEARTAISAFLVASSRPCRPDIDIDDTAAGGVPVRLYRPIGTNNPLPLHLYLHGGAFIFGSAFDGSLDADLADRAIESHCLVASVEYRLAPEYRFPTGIEDSYAALGALVEEADELGIDPTRTSVGGASAGGNFAAAVALLAQSRRSPVIGFQLLEMAGTDLTKSSNAWRNPAPDHDTTREADLALIDLYLSSVAQRADPLASPLFSPELSGAAPALFMNGELDPRRDECEAYAARLSDAGVPVVTATFAGVTHGGITAEWRAYANAALGAFHRGEQLVSR</sequence>